<reference evidence="1" key="1">
    <citation type="submission" date="2021-02" db="EMBL/GenBank/DDBJ databases">
        <authorList>
            <consortium name="DOE Joint Genome Institute"/>
            <person name="Ahrendt S."/>
            <person name="Looney B.P."/>
            <person name="Miyauchi S."/>
            <person name="Morin E."/>
            <person name="Drula E."/>
            <person name="Courty P.E."/>
            <person name="Chicoki N."/>
            <person name="Fauchery L."/>
            <person name="Kohler A."/>
            <person name="Kuo A."/>
            <person name="Labutti K."/>
            <person name="Pangilinan J."/>
            <person name="Lipzen A."/>
            <person name="Riley R."/>
            <person name="Andreopoulos W."/>
            <person name="He G."/>
            <person name="Johnson J."/>
            <person name="Barry K.W."/>
            <person name="Grigoriev I.V."/>
            <person name="Nagy L."/>
            <person name="Hibbett D."/>
            <person name="Henrissat B."/>
            <person name="Matheny P.B."/>
            <person name="Labbe J."/>
            <person name="Martin F."/>
        </authorList>
    </citation>
    <scope>NUCLEOTIDE SEQUENCE</scope>
    <source>
        <strain evidence="1">FP105234-sp</strain>
    </source>
</reference>
<dbReference type="Proteomes" id="UP000814033">
    <property type="component" value="Unassembled WGS sequence"/>
</dbReference>
<evidence type="ECO:0000313" key="1">
    <source>
        <dbReference type="EMBL" id="KAI0042199.1"/>
    </source>
</evidence>
<proteinExistence type="predicted"/>
<protein>
    <submittedName>
        <fullName evidence="1">MFS general substrate transporter</fullName>
    </submittedName>
</protein>
<evidence type="ECO:0000313" key="2">
    <source>
        <dbReference type="Proteomes" id="UP000814033"/>
    </source>
</evidence>
<accession>A0ACB8RDI6</accession>
<gene>
    <name evidence="1" type="ORF">FA95DRAFT_1610399</name>
</gene>
<reference evidence="1" key="2">
    <citation type="journal article" date="2022" name="New Phytol.">
        <title>Evolutionary transition to the ectomycorrhizal habit in the genomes of a hyperdiverse lineage of mushroom-forming fungi.</title>
        <authorList>
            <person name="Looney B."/>
            <person name="Miyauchi S."/>
            <person name="Morin E."/>
            <person name="Drula E."/>
            <person name="Courty P.E."/>
            <person name="Kohler A."/>
            <person name="Kuo A."/>
            <person name="LaButti K."/>
            <person name="Pangilinan J."/>
            <person name="Lipzen A."/>
            <person name="Riley R."/>
            <person name="Andreopoulos W."/>
            <person name="He G."/>
            <person name="Johnson J."/>
            <person name="Nolan M."/>
            <person name="Tritt A."/>
            <person name="Barry K.W."/>
            <person name="Grigoriev I.V."/>
            <person name="Nagy L.G."/>
            <person name="Hibbett D."/>
            <person name="Henrissat B."/>
            <person name="Matheny P.B."/>
            <person name="Labbe J."/>
            <person name="Martin F.M."/>
        </authorList>
    </citation>
    <scope>NUCLEOTIDE SEQUENCE</scope>
    <source>
        <strain evidence="1">FP105234-sp</strain>
    </source>
</reference>
<organism evidence="1 2">
    <name type="scientific">Auriscalpium vulgare</name>
    <dbReference type="NCBI Taxonomy" id="40419"/>
    <lineage>
        <taxon>Eukaryota</taxon>
        <taxon>Fungi</taxon>
        <taxon>Dikarya</taxon>
        <taxon>Basidiomycota</taxon>
        <taxon>Agaricomycotina</taxon>
        <taxon>Agaricomycetes</taxon>
        <taxon>Russulales</taxon>
        <taxon>Auriscalpiaceae</taxon>
        <taxon>Auriscalpium</taxon>
    </lineage>
</organism>
<keyword evidence="2" id="KW-1185">Reference proteome</keyword>
<name>A0ACB8RDI6_9AGAM</name>
<comment type="caution">
    <text evidence="1">The sequence shown here is derived from an EMBL/GenBank/DDBJ whole genome shotgun (WGS) entry which is preliminary data.</text>
</comment>
<sequence>MSLQYHDPNQRQPSSSRPRSEAWTTLFSAWLTIAASSGYAFSVGAYQDMYTREHGASAKSVHWIGAIQLFLILVVSLPAGMQHDSGHFDSLCNFGPFIFACGIVLLSMNESDFYDPYLAYAQSIAIGVGAGMVYVPYLSAQADRPRSMLAMGIASSGLFVGGTVFPLILQRLLHDGVAFADSATLSLFLAIDVLVVAIFCSLPGPLPADEKPTDVKELVTDAPYMCVAIGGLFLNLGIYFAYVYLQLFVIDHGMDHTFAVHTITTLCGAAIPGCILSALAAEKMGTMNVFTASAFCCTGMLTCAFLPATSIAGVFAALFGFFLGAWFSLLPAVFIQMRESIEGLGTRMGFAFAVGSVAVFTGTPIYDQLLRSTPQWTRLLAFSAVVRNFLHLAHGCSTNGAVF</sequence>
<dbReference type="EMBL" id="MU276079">
    <property type="protein sequence ID" value="KAI0042199.1"/>
    <property type="molecule type" value="Genomic_DNA"/>
</dbReference>